<reference evidence="2 3" key="1">
    <citation type="submission" date="2018-10" db="EMBL/GenBank/DDBJ databases">
        <title>Genome sequencing of Pedobacter jejuensis TNB23.</title>
        <authorList>
            <person name="Cho Y.-J."/>
            <person name="Cho A."/>
            <person name="Kim O.-S."/>
        </authorList>
    </citation>
    <scope>NUCLEOTIDE SEQUENCE [LARGE SCALE GENOMIC DNA]</scope>
    <source>
        <strain evidence="2 3">TNB23</strain>
    </source>
</reference>
<keyword evidence="1" id="KW-0812">Transmembrane</keyword>
<protein>
    <recommendedName>
        <fullName evidence="4">Transmembrane 220 family protein</fullName>
    </recommendedName>
</protein>
<evidence type="ECO:0000313" key="2">
    <source>
        <dbReference type="EMBL" id="RNL53773.1"/>
    </source>
</evidence>
<dbReference type="InterPro" id="IPR029377">
    <property type="entry name" value="TMEM220"/>
</dbReference>
<proteinExistence type="predicted"/>
<keyword evidence="1" id="KW-0472">Membrane</keyword>
<organism evidence="2 3">
    <name type="scientific">Pedobacter jejuensis</name>
    <dbReference type="NCBI Taxonomy" id="1268550"/>
    <lineage>
        <taxon>Bacteria</taxon>
        <taxon>Pseudomonadati</taxon>
        <taxon>Bacteroidota</taxon>
        <taxon>Sphingobacteriia</taxon>
        <taxon>Sphingobacteriales</taxon>
        <taxon>Sphingobacteriaceae</taxon>
        <taxon>Pedobacter</taxon>
    </lineage>
</organism>
<gene>
    <name evidence="2" type="ORF">D7004_09560</name>
</gene>
<keyword evidence="1" id="KW-1133">Transmembrane helix</keyword>
<accession>A0A3N0BVM8</accession>
<comment type="caution">
    <text evidence="2">The sequence shown here is derived from an EMBL/GenBank/DDBJ whole genome shotgun (WGS) entry which is preliminary data.</text>
</comment>
<evidence type="ECO:0000256" key="1">
    <source>
        <dbReference type="SAM" id="Phobius"/>
    </source>
</evidence>
<evidence type="ECO:0000313" key="3">
    <source>
        <dbReference type="Proteomes" id="UP000274046"/>
    </source>
</evidence>
<dbReference type="Pfam" id="PF15071">
    <property type="entry name" value="TMEM220"/>
    <property type="match status" value="1"/>
</dbReference>
<dbReference type="Proteomes" id="UP000274046">
    <property type="component" value="Unassembled WGS sequence"/>
</dbReference>
<dbReference type="RefSeq" id="WP_123205646.1">
    <property type="nucleotide sequence ID" value="NZ_RBEE01000013.1"/>
</dbReference>
<dbReference type="AlphaFoldDB" id="A0A3N0BVM8"/>
<keyword evidence="3" id="KW-1185">Reference proteome</keyword>
<dbReference type="EMBL" id="RBEE01000013">
    <property type="protein sequence ID" value="RNL53773.1"/>
    <property type="molecule type" value="Genomic_DNA"/>
</dbReference>
<sequence length="85" mass="9950">MKIFNLVFCILFVVSAALQYNDPDPYIWVPIYLFGAWLCYQAIIGKYHLKAYLVGIGIYVLYALYLLFDKTVGIKNMMQRILFKV</sequence>
<feature type="transmembrane region" description="Helical" evidence="1">
    <location>
        <begin position="51"/>
        <end position="68"/>
    </location>
</feature>
<feature type="transmembrane region" description="Helical" evidence="1">
    <location>
        <begin position="26"/>
        <end position="44"/>
    </location>
</feature>
<dbReference type="OrthoDB" id="329078at2"/>
<name>A0A3N0BVM8_9SPHI</name>
<evidence type="ECO:0008006" key="4">
    <source>
        <dbReference type="Google" id="ProtNLM"/>
    </source>
</evidence>